<dbReference type="STRING" id="525263.HMPREF0298_1055"/>
<protein>
    <recommendedName>
        <fullName evidence="4">Glycerophosphoryl diester phosphodiesterase membrane domain-containing protein</fullName>
    </recommendedName>
</protein>
<reference evidence="2" key="1">
    <citation type="submission" date="2009-01" db="EMBL/GenBank/DDBJ databases">
        <authorList>
            <person name="Qin X."/>
            <person name="Bachman B."/>
            <person name="Battles P."/>
            <person name="Bell A."/>
            <person name="Bess C."/>
            <person name="Bickham C."/>
            <person name="Chaboub L."/>
            <person name="Chen D."/>
            <person name="Coyle M."/>
            <person name="Deiros D.R."/>
            <person name="Dinh H."/>
            <person name="Forbes L."/>
            <person name="Fowler G."/>
            <person name="Francisco L."/>
            <person name="Fu Q."/>
            <person name="Gubbala S."/>
            <person name="Hale W."/>
            <person name="Han Y."/>
            <person name="Hemphill L."/>
            <person name="Highlander S.K."/>
            <person name="Hirani K."/>
            <person name="Hogues M."/>
            <person name="Jackson L."/>
            <person name="Jakkamsetti A."/>
            <person name="Javaid M."/>
            <person name="Jiang H."/>
            <person name="Korchina V."/>
            <person name="Kovar C."/>
            <person name="Lara F."/>
            <person name="Lee S."/>
            <person name="Mata R."/>
            <person name="Mathew T."/>
            <person name="Moen C."/>
            <person name="Morales K."/>
            <person name="Munidasa M."/>
            <person name="Nazareth L."/>
            <person name="Ngo R."/>
            <person name="Nguyen L."/>
            <person name="Okwuonu G."/>
            <person name="Ongeri F."/>
            <person name="Patil S."/>
            <person name="Petrosino J."/>
            <person name="Pham C."/>
            <person name="Pham P."/>
            <person name="Pu L.-L."/>
            <person name="Puazo M."/>
            <person name="Raj R."/>
            <person name="Reid J."/>
            <person name="Rouhana J."/>
            <person name="Saada N."/>
            <person name="Shang Y."/>
            <person name="Simmons D."/>
            <person name="Thornton R."/>
            <person name="Warren J."/>
            <person name="Weissenberger G."/>
            <person name="Zhang J."/>
            <person name="Zhang L."/>
            <person name="Zhou C."/>
            <person name="Zhu D."/>
            <person name="Muzny D."/>
            <person name="Worley K."/>
            <person name="Gibbs R."/>
        </authorList>
    </citation>
    <scope>NUCLEOTIDE SEQUENCE [LARGE SCALE GENOMIC DNA]</scope>
    <source>
        <strain evidence="2">DSM 44291</strain>
    </source>
</reference>
<dbReference type="RefSeq" id="WP_006839779.1">
    <property type="nucleotide sequence ID" value="NZ_GG667192.1"/>
</dbReference>
<keyword evidence="1" id="KW-0812">Transmembrane</keyword>
<feature type="transmembrane region" description="Helical" evidence="1">
    <location>
        <begin position="158"/>
        <end position="185"/>
    </location>
</feature>
<evidence type="ECO:0008006" key="4">
    <source>
        <dbReference type="Google" id="ProtNLM"/>
    </source>
</evidence>
<accession>C0XRI5</accession>
<keyword evidence="3" id="KW-1185">Reference proteome</keyword>
<feature type="transmembrane region" description="Helical" evidence="1">
    <location>
        <begin position="128"/>
        <end position="152"/>
    </location>
</feature>
<dbReference type="EMBL" id="ACHJ01000103">
    <property type="protein sequence ID" value="EEI17117.1"/>
    <property type="molecule type" value="Genomic_DNA"/>
</dbReference>
<organism evidence="2 3">
    <name type="scientific">Corynebacterium lipophiloflavum (strain ATCC 700352 / DSM 44291 / CCUG 37336 / JCM 10383 / DMMZ 1944)</name>
    <dbReference type="NCBI Taxonomy" id="525263"/>
    <lineage>
        <taxon>Bacteria</taxon>
        <taxon>Bacillati</taxon>
        <taxon>Actinomycetota</taxon>
        <taxon>Actinomycetes</taxon>
        <taxon>Mycobacteriales</taxon>
        <taxon>Corynebacteriaceae</taxon>
        <taxon>Corynebacterium</taxon>
    </lineage>
</organism>
<evidence type="ECO:0000256" key="1">
    <source>
        <dbReference type="SAM" id="Phobius"/>
    </source>
</evidence>
<keyword evidence="1" id="KW-1133">Transmembrane helix</keyword>
<sequence>MSTTPENFPYTQDPQPAPWGVADPVGYAFKRIFSRNWHMWIGLTLIFIVALIAVFAVMVSWVAVPIDGDVNASMSSGQIVALIVFFVVFIGASVYLTALYYNAALRETRGEEQTWGTVFKGVPFGRALLSFVVVLGIMLVVYAITALVLFLASLVSPWLIALAAILVIVALIPVTIVLSFVQVYIIDGYSVGDALSAARRDVLRDFWKVFASLLLLTVIGYALILVTFGIGLLVYVPLLSLASVFIYRKISGGNVAALGS</sequence>
<comment type="caution">
    <text evidence="2">The sequence shown here is derived from an EMBL/GenBank/DDBJ whole genome shotgun (WGS) entry which is preliminary data.</text>
</comment>
<proteinExistence type="predicted"/>
<gene>
    <name evidence="2" type="ORF">HMPREF0298_1055</name>
</gene>
<dbReference type="OrthoDB" id="4408052at2"/>
<feature type="transmembrane region" description="Helical" evidence="1">
    <location>
        <begin position="206"/>
        <end position="224"/>
    </location>
</feature>
<dbReference type="Proteomes" id="UP000006196">
    <property type="component" value="Unassembled WGS sequence"/>
</dbReference>
<feature type="transmembrane region" description="Helical" evidence="1">
    <location>
        <begin position="40"/>
        <end position="64"/>
    </location>
</feature>
<keyword evidence="1" id="KW-0472">Membrane</keyword>
<evidence type="ECO:0000313" key="2">
    <source>
        <dbReference type="EMBL" id="EEI17117.1"/>
    </source>
</evidence>
<dbReference type="AlphaFoldDB" id="C0XRI5"/>
<dbReference type="HOGENOM" id="CLU_1068388_0_0_11"/>
<feature type="transmembrane region" description="Helical" evidence="1">
    <location>
        <begin position="79"/>
        <end position="101"/>
    </location>
</feature>
<evidence type="ECO:0000313" key="3">
    <source>
        <dbReference type="Proteomes" id="UP000006196"/>
    </source>
</evidence>
<name>C0XRI5_CORLD</name>